<feature type="domain" description="Calcineurin-like phosphoesterase" evidence="6">
    <location>
        <begin position="47"/>
        <end position="228"/>
    </location>
</feature>
<dbReference type="InterPro" id="IPR004843">
    <property type="entry name" value="Calcineurin-like_PHP"/>
</dbReference>
<accession>A0A6L9LAU7</accession>
<protein>
    <submittedName>
        <fullName evidence="8">BamA/TamA family outer membrane protein</fullName>
    </submittedName>
</protein>
<evidence type="ECO:0000256" key="5">
    <source>
        <dbReference type="SAM" id="SignalP"/>
    </source>
</evidence>
<dbReference type="EMBL" id="JAAFZH010000001">
    <property type="protein sequence ID" value="NDU93949.1"/>
    <property type="molecule type" value="Genomic_DNA"/>
</dbReference>
<proteinExistence type="predicted"/>
<evidence type="ECO:0000256" key="3">
    <source>
        <dbReference type="ARBA" id="ARBA00022801"/>
    </source>
</evidence>
<sequence length="1218" mass="138632">MRFFYFLVCLFTAGFLVAGFNVSAQTSPTYSVFLLGDAGAPAAEGDAVLNALRAQLQGLGSNSSLILLGDNIYQFGLPDADDPDRADAERRMRQQLDLHRAFSGRIFAIPGNHDWDKGRRDGWQRIKNQQDFVHQYLGRSDVFYPNDGCPGPVEIQLSDSLTLVLMDTQYWVHPWAKPGDDSDCSAKTLPDFLTQLDDILFRNRHRRVVVAGHHPMYSHGEHGAYFTLKDHLFPLTDIRKWLYVPLPGIGSIYPIYRSVFGSLQDLPNPVYKEMRNGMVGIFKKYTNLIYTNGHDHNMQLIRRDSLYYLTSGSGSKHTPVKKAKESLFAAEKKGFARLDFGEGDQLTISFFTPSEQTPTGELVYQTTIKLQPDPLPKRTGMTQQPDSVRVVPGFRYVAGPVKRFLLGNNYRDVWTSTLTVPVLNLKKEGLVPTERGGGMQTLSLRLVDPKKHEFAIRSIEKYPEKAIPESLRSDLAKDLVQDQISASHPFGALVVAPLAEAAGVYHTNPRIVVTPNDSTLREYEQTFANTLMLFEERADGNYKETGLFGNSTKLYSTPKLLEKIQDDNDNRVDQQTVLRARLFDMWIGDWDRHDDQWRWASFKTDKGLRFEPIPRDRDQAFFLNEGILPKIVSRRWLMPKFQGFDYTIRLVPEFNNNARFFDRSFLTEPSRADWRAMADTLQRNMTDDAIQKAMDHLPEPARKLSAETLTAKLKQRRADLKRYADIQYCFLAKAVDVTGSDKQELFDVTRLPDGQTDVVVYKLNKEKEPTQVLYKRRFDPAETKEVRLYGLGGDDRFVVRGSAPAGSLLRIIGGKGDDVVTDSSSVRGLSRKTWVYDLRKNTTISGGSEIRSRLSDNKAVNNYDRNAFRYNLTMPLITVQANPDDGLFLGGGVLRRTQGFRKEPFAQQHRITANHAFATNAFNFHYDGTFTDLLGKADLVINGDIQAPNFVQNFFGIGNETVFDKENPVSYYRVRFENWRLNALLQHRLGKATFFYGPSIERIELEEKQQKFIQEYAQSIPNGSRLFEQFFYGGLKAGFTVDTRDNALLTTRGVFWRTAFTTYRGLNEQSRSFTQLQSDLSFYASIRLPAIVTIATRVGTSLNLSDNFEFFQASTLGGLTNLRGFRRTRFAGESAFFHNLDLRMRLLTIRTYLFPAYAGIVAFNDVGRVWVDGEKSNVWHHGYGGGIWLAPYNTAVISVLYAMSREDRIPMLRVGFFF</sequence>
<dbReference type="Gene3D" id="2.40.160.50">
    <property type="entry name" value="membrane protein fhac: a member of the omp85/tpsb transporter family"/>
    <property type="match status" value="1"/>
</dbReference>
<dbReference type="InterPro" id="IPR029052">
    <property type="entry name" value="Metallo-depent_PP-like"/>
</dbReference>
<comment type="subcellular location">
    <subcellularLocation>
        <location evidence="1">Membrane</location>
    </subcellularLocation>
</comment>
<gene>
    <name evidence="8" type="ORF">GK108_03615</name>
</gene>
<feature type="chain" id="PRO_5026750362" evidence="5">
    <location>
        <begin position="25"/>
        <end position="1218"/>
    </location>
</feature>
<dbReference type="Gene3D" id="3.60.21.10">
    <property type="match status" value="2"/>
</dbReference>
<keyword evidence="3" id="KW-0378">Hydrolase</keyword>
<evidence type="ECO:0000256" key="4">
    <source>
        <dbReference type="ARBA" id="ARBA00023136"/>
    </source>
</evidence>
<evidence type="ECO:0000259" key="7">
    <source>
        <dbReference type="Pfam" id="PF01103"/>
    </source>
</evidence>
<reference evidence="8 9" key="1">
    <citation type="submission" date="2020-02" db="EMBL/GenBank/DDBJ databases">
        <title>Draft genome sequence of two Spirosoma agri KCTC 52727 and Spirosoma terrae KCTC 52035.</title>
        <authorList>
            <person name="Rojas J."/>
            <person name="Ambika Manirajan B."/>
            <person name="Suarez C."/>
            <person name="Ratering S."/>
            <person name="Schnell S."/>
        </authorList>
    </citation>
    <scope>NUCLEOTIDE SEQUENCE [LARGE SCALE GENOMIC DNA]</scope>
    <source>
        <strain evidence="8 9">KCTC 52035</strain>
    </source>
</reference>
<keyword evidence="2 5" id="KW-0732">Signal</keyword>
<dbReference type="PANTHER" id="PTHR10161:SF14">
    <property type="entry name" value="TARTRATE-RESISTANT ACID PHOSPHATASE TYPE 5"/>
    <property type="match status" value="1"/>
</dbReference>
<evidence type="ECO:0000313" key="8">
    <source>
        <dbReference type="EMBL" id="NDU93949.1"/>
    </source>
</evidence>
<organism evidence="8 9">
    <name type="scientific">Spirosoma terrae</name>
    <dbReference type="NCBI Taxonomy" id="1968276"/>
    <lineage>
        <taxon>Bacteria</taxon>
        <taxon>Pseudomonadati</taxon>
        <taxon>Bacteroidota</taxon>
        <taxon>Cytophagia</taxon>
        <taxon>Cytophagales</taxon>
        <taxon>Cytophagaceae</taxon>
        <taxon>Spirosoma</taxon>
    </lineage>
</organism>
<dbReference type="SUPFAM" id="SSF56300">
    <property type="entry name" value="Metallo-dependent phosphatases"/>
    <property type="match status" value="1"/>
</dbReference>
<comment type="caution">
    <text evidence="8">The sequence shown here is derived from an EMBL/GenBank/DDBJ whole genome shotgun (WGS) entry which is preliminary data.</text>
</comment>
<evidence type="ECO:0000259" key="6">
    <source>
        <dbReference type="Pfam" id="PF00149"/>
    </source>
</evidence>
<feature type="signal peptide" evidence="5">
    <location>
        <begin position="1"/>
        <end position="24"/>
    </location>
</feature>
<feature type="domain" description="Bacterial surface antigen (D15)" evidence="7">
    <location>
        <begin position="991"/>
        <end position="1179"/>
    </location>
</feature>
<evidence type="ECO:0000313" key="9">
    <source>
        <dbReference type="Proteomes" id="UP000474175"/>
    </source>
</evidence>
<dbReference type="Proteomes" id="UP000474175">
    <property type="component" value="Unassembled WGS sequence"/>
</dbReference>
<dbReference type="Pfam" id="PF00149">
    <property type="entry name" value="Metallophos"/>
    <property type="match status" value="1"/>
</dbReference>
<dbReference type="InterPro" id="IPR051558">
    <property type="entry name" value="Metallophosphoesterase_PAP"/>
</dbReference>
<dbReference type="GO" id="GO:0016787">
    <property type="term" value="F:hydrolase activity"/>
    <property type="evidence" value="ECO:0007669"/>
    <property type="project" value="UniProtKB-KW"/>
</dbReference>
<dbReference type="PANTHER" id="PTHR10161">
    <property type="entry name" value="TARTRATE-RESISTANT ACID PHOSPHATASE TYPE 5"/>
    <property type="match status" value="1"/>
</dbReference>
<dbReference type="Pfam" id="PF01103">
    <property type="entry name" value="Omp85"/>
    <property type="match status" value="1"/>
</dbReference>
<dbReference type="InterPro" id="IPR000184">
    <property type="entry name" value="Bac_surfAg_D15"/>
</dbReference>
<keyword evidence="4" id="KW-0472">Membrane</keyword>
<dbReference type="RefSeq" id="WP_163942855.1">
    <property type="nucleotide sequence ID" value="NZ_JAAFZH010000001.1"/>
</dbReference>
<dbReference type="GO" id="GO:0019867">
    <property type="term" value="C:outer membrane"/>
    <property type="evidence" value="ECO:0007669"/>
    <property type="project" value="InterPro"/>
</dbReference>
<evidence type="ECO:0000256" key="1">
    <source>
        <dbReference type="ARBA" id="ARBA00004370"/>
    </source>
</evidence>
<dbReference type="AlphaFoldDB" id="A0A6L9LAU7"/>
<evidence type="ECO:0000256" key="2">
    <source>
        <dbReference type="ARBA" id="ARBA00022729"/>
    </source>
</evidence>
<name>A0A6L9LAU7_9BACT</name>
<keyword evidence="9" id="KW-1185">Reference proteome</keyword>